<keyword evidence="2" id="KW-1185">Reference proteome</keyword>
<reference evidence="1 2" key="1">
    <citation type="submission" date="2016-05" db="EMBL/GenBank/DDBJ databases">
        <title>A degradative enzymes factory behind the ericoid mycorrhizal symbiosis.</title>
        <authorList>
            <consortium name="DOE Joint Genome Institute"/>
            <person name="Martino E."/>
            <person name="Morin E."/>
            <person name="Grelet G."/>
            <person name="Kuo A."/>
            <person name="Kohler A."/>
            <person name="Daghino S."/>
            <person name="Barry K."/>
            <person name="Choi C."/>
            <person name="Cichocki N."/>
            <person name="Clum A."/>
            <person name="Copeland A."/>
            <person name="Hainaut M."/>
            <person name="Haridas S."/>
            <person name="Labutti K."/>
            <person name="Lindquist E."/>
            <person name="Lipzen A."/>
            <person name="Khouja H.-R."/>
            <person name="Murat C."/>
            <person name="Ohm R."/>
            <person name="Olson A."/>
            <person name="Spatafora J."/>
            <person name="Veneault-Fourrey C."/>
            <person name="Henrissat B."/>
            <person name="Grigoriev I."/>
            <person name="Martin F."/>
            <person name="Perotto S."/>
        </authorList>
    </citation>
    <scope>NUCLEOTIDE SEQUENCE [LARGE SCALE GENOMIC DNA]</scope>
    <source>
        <strain evidence="1 2">UAMH 7357</strain>
    </source>
</reference>
<gene>
    <name evidence="1" type="ORF">NA56DRAFT_711402</name>
</gene>
<dbReference type="EMBL" id="KZ613525">
    <property type="protein sequence ID" value="PMD14037.1"/>
    <property type="molecule type" value="Genomic_DNA"/>
</dbReference>
<dbReference type="AlphaFoldDB" id="A0A2J6PJ37"/>
<organism evidence="1 2">
    <name type="scientific">Hyaloscypha hepaticicola</name>
    <dbReference type="NCBI Taxonomy" id="2082293"/>
    <lineage>
        <taxon>Eukaryota</taxon>
        <taxon>Fungi</taxon>
        <taxon>Dikarya</taxon>
        <taxon>Ascomycota</taxon>
        <taxon>Pezizomycotina</taxon>
        <taxon>Leotiomycetes</taxon>
        <taxon>Helotiales</taxon>
        <taxon>Hyaloscyphaceae</taxon>
        <taxon>Hyaloscypha</taxon>
    </lineage>
</organism>
<protein>
    <submittedName>
        <fullName evidence="1">Uncharacterized protein</fullName>
    </submittedName>
</protein>
<evidence type="ECO:0000313" key="1">
    <source>
        <dbReference type="EMBL" id="PMD14037.1"/>
    </source>
</evidence>
<proteinExistence type="predicted"/>
<dbReference type="OrthoDB" id="4801050at2759"/>
<sequence length="108" mass="12025">MAPPPRPSSLDNFFARYQTPILGTTFAGQVAHHQYIRHTTPAFETLSNSIKVPAIPRTLRAGLGWAAVFIGLLTKITLAKKTIRDYSDPVVALASQRKEWRRPVQEGL</sequence>
<accession>A0A2J6PJ37</accession>
<dbReference type="Proteomes" id="UP000235672">
    <property type="component" value="Unassembled WGS sequence"/>
</dbReference>
<name>A0A2J6PJ37_9HELO</name>
<evidence type="ECO:0000313" key="2">
    <source>
        <dbReference type="Proteomes" id="UP000235672"/>
    </source>
</evidence>